<accession>A0A166CT77</accession>
<name>A0A166CT77_9EURY</name>
<sequence length="69" mass="8242">MPVYKKFISFYKKEHKNKLPATNNITENYIGNIMPKADKNKFRTGIGFMNQIYHRIFNWITTNSKQLTN</sequence>
<organism evidence="1 2">
    <name type="scientific">Methanobrevibacter cuticularis</name>
    <dbReference type="NCBI Taxonomy" id="47311"/>
    <lineage>
        <taxon>Archaea</taxon>
        <taxon>Methanobacteriati</taxon>
        <taxon>Methanobacteriota</taxon>
        <taxon>Methanomada group</taxon>
        <taxon>Methanobacteria</taxon>
        <taxon>Methanobacteriales</taxon>
        <taxon>Methanobacteriaceae</taxon>
        <taxon>Methanobrevibacter</taxon>
    </lineage>
</organism>
<keyword evidence="2" id="KW-1185">Reference proteome</keyword>
<dbReference type="AlphaFoldDB" id="A0A166CT77"/>
<gene>
    <name evidence="1" type="ORF">MBCUT_18850</name>
</gene>
<protein>
    <submittedName>
        <fullName evidence="1">Uncharacterized protein</fullName>
    </submittedName>
</protein>
<evidence type="ECO:0000313" key="2">
    <source>
        <dbReference type="Proteomes" id="UP000077275"/>
    </source>
</evidence>
<dbReference type="Proteomes" id="UP000077275">
    <property type="component" value="Unassembled WGS sequence"/>
</dbReference>
<dbReference type="EMBL" id="LWMW01000145">
    <property type="protein sequence ID" value="KZX14838.1"/>
    <property type="molecule type" value="Genomic_DNA"/>
</dbReference>
<proteinExistence type="predicted"/>
<reference evidence="1 2" key="1">
    <citation type="submission" date="2016-04" db="EMBL/GenBank/DDBJ databases">
        <title>Genome sequence of Methanobrevibacter cuticularis DSM 11139.</title>
        <authorList>
            <person name="Poehlein A."/>
            <person name="Seedorf H."/>
            <person name="Daniel R."/>
        </authorList>
    </citation>
    <scope>NUCLEOTIDE SEQUENCE [LARGE SCALE GENOMIC DNA]</scope>
    <source>
        <strain evidence="1 2">DSM 11139</strain>
    </source>
</reference>
<dbReference type="PATRIC" id="fig|47311.3.peg.2051"/>
<evidence type="ECO:0000313" key="1">
    <source>
        <dbReference type="EMBL" id="KZX14838.1"/>
    </source>
</evidence>
<comment type="caution">
    <text evidence="1">The sequence shown here is derived from an EMBL/GenBank/DDBJ whole genome shotgun (WGS) entry which is preliminary data.</text>
</comment>